<dbReference type="PANTHER" id="PTHR11839:SF18">
    <property type="entry name" value="NUDIX HYDROLASE DOMAIN-CONTAINING PROTEIN"/>
    <property type="match status" value="1"/>
</dbReference>
<comment type="catalytic activity">
    <reaction evidence="1">
        <text>GDP-alpha-D-mannose + H2O = alpha-D-mannose 1-phosphate + GMP + 2 H(+)</text>
        <dbReference type="Rhea" id="RHEA:27978"/>
        <dbReference type="ChEBI" id="CHEBI:15377"/>
        <dbReference type="ChEBI" id="CHEBI:15378"/>
        <dbReference type="ChEBI" id="CHEBI:57527"/>
        <dbReference type="ChEBI" id="CHEBI:58115"/>
        <dbReference type="ChEBI" id="CHEBI:58409"/>
    </reaction>
</comment>
<comment type="similarity">
    <text evidence="3">Belongs to the Nudix hydrolase family. NudK subfamily.</text>
</comment>
<dbReference type="STRING" id="1121409.SAMN02745124_02757"/>
<evidence type="ECO:0000256" key="1">
    <source>
        <dbReference type="ARBA" id="ARBA00000847"/>
    </source>
</evidence>
<evidence type="ECO:0000259" key="8">
    <source>
        <dbReference type="PROSITE" id="PS51462"/>
    </source>
</evidence>
<dbReference type="InterPro" id="IPR000086">
    <property type="entry name" value="NUDIX_hydrolase_dom"/>
</dbReference>
<sequence>MNEQSNFSPWVTDGERTLVSTRVFDLLAANVHCPRSGLHKEFYKLSASPWVNVIAVTPQGQLLLIRQYRFGSDRVELEIPGGIVDPGEDPLQAGLRELREETGYGGGTAQLIGWVRPNPAIQDNICSTILVEPVEKLGDPRFEDMEDIEVFAVPVNEALAMASSGEIRHGLVLNALTFYTMHRGITFPGKAGKEDSTR</sequence>
<comment type="cofactor">
    <cofactor evidence="2">
        <name>Mg(2+)</name>
        <dbReference type="ChEBI" id="CHEBI:18420"/>
    </cofactor>
</comment>
<dbReference type="GO" id="GO:0006753">
    <property type="term" value="P:nucleoside phosphate metabolic process"/>
    <property type="evidence" value="ECO:0007669"/>
    <property type="project" value="TreeGrafter"/>
</dbReference>
<dbReference type="AlphaFoldDB" id="A0A1M5X4V6"/>
<evidence type="ECO:0000256" key="5">
    <source>
        <dbReference type="ARBA" id="ARBA00022801"/>
    </source>
</evidence>
<dbReference type="GO" id="GO:0016787">
    <property type="term" value="F:hydrolase activity"/>
    <property type="evidence" value="ECO:0007669"/>
    <property type="project" value="UniProtKB-KW"/>
</dbReference>
<keyword evidence="5" id="KW-0378">Hydrolase</keyword>
<feature type="domain" description="Nudix hydrolase" evidence="8">
    <location>
        <begin position="46"/>
        <end position="175"/>
    </location>
</feature>
<dbReference type="RefSeq" id="WP_073376983.1">
    <property type="nucleotide sequence ID" value="NZ_FQXS01000017.1"/>
</dbReference>
<accession>A0A1M5X4V6</accession>
<keyword evidence="10" id="KW-1185">Reference proteome</keyword>
<dbReference type="GO" id="GO:0019693">
    <property type="term" value="P:ribose phosphate metabolic process"/>
    <property type="evidence" value="ECO:0007669"/>
    <property type="project" value="TreeGrafter"/>
</dbReference>
<dbReference type="SUPFAM" id="SSF55811">
    <property type="entry name" value="Nudix"/>
    <property type="match status" value="1"/>
</dbReference>
<dbReference type="Gene3D" id="3.90.79.10">
    <property type="entry name" value="Nucleoside Triphosphate Pyrophosphohydrolase"/>
    <property type="match status" value="1"/>
</dbReference>
<evidence type="ECO:0000256" key="4">
    <source>
        <dbReference type="ARBA" id="ARBA00016377"/>
    </source>
</evidence>
<dbReference type="PANTHER" id="PTHR11839">
    <property type="entry name" value="UDP/ADP-SUGAR PYROPHOSPHATASE"/>
    <property type="match status" value="1"/>
</dbReference>
<gene>
    <name evidence="9" type="ORF">SAMN02745124_02757</name>
</gene>
<organism evidence="9 10">
    <name type="scientific">Desulfofustis glycolicus DSM 9705</name>
    <dbReference type="NCBI Taxonomy" id="1121409"/>
    <lineage>
        <taxon>Bacteria</taxon>
        <taxon>Pseudomonadati</taxon>
        <taxon>Thermodesulfobacteriota</taxon>
        <taxon>Desulfobulbia</taxon>
        <taxon>Desulfobulbales</taxon>
        <taxon>Desulfocapsaceae</taxon>
        <taxon>Desulfofustis</taxon>
    </lineage>
</organism>
<protein>
    <recommendedName>
        <fullName evidence="4">GDP-mannose pyrophosphatase</fullName>
    </recommendedName>
    <alternativeName>
        <fullName evidence="6">GDP-mannose hydrolase</fullName>
    </alternativeName>
    <alternativeName>
        <fullName evidence="7">GDPMK</fullName>
    </alternativeName>
</protein>
<dbReference type="GO" id="GO:0005829">
    <property type="term" value="C:cytosol"/>
    <property type="evidence" value="ECO:0007669"/>
    <property type="project" value="TreeGrafter"/>
</dbReference>
<dbReference type="PROSITE" id="PS51462">
    <property type="entry name" value="NUDIX"/>
    <property type="match status" value="1"/>
</dbReference>
<evidence type="ECO:0000256" key="3">
    <source>
        <dbReference type="ARBA" id="ARBA00007275"/>
    </source>
</evidence>
<dbReference type="InterPro" id="IPR015797">
    <property type="entry name" value="NUDIX_hydrolase-like_dom_sf"/>
</dbReference>
<dbReference type="Proteomes" id="UP000184139">
    <property type="component" value="Unassembled WGS sequence"/>
</dbReference>
<dbReference type="EMBL" id="FQXS01000017">
    <property type="protein sequence ID" value="SHH94875.1"/>
    <property type="molecule type" value="Genomic_DNA"/>
</dbReference>
<proteinExistence type="inferred from homology"/>
<evidence type="ECO:0000256" key="7">
    <source>
        <dbReference type="ARBA" id="ARBA00032272"/>
    </source>
</evidence>
<evidence type="ECO:0000256" key="2">
    <source>
        <dbReference type="ARBA" id="ARBA00001946"/>
    </source>
</evidence>
<evidence type="ECO:0000313" key="9">
    <source>
        <dbReference type="EMBL" id="SHH94875.1"/>
    </source>
</evidence>
<reference evidence="9 10" key="1">
    <citation type="submission" date="2016-11" db="EMBL/GenBank/DDBJ databases">
        <authorList>
            <person name="Jaros S."/>
            <person name="Januszkiewicz K."/>
            <person name="Wedrychowicz H."/>
        </authorList>
    </citation>
    <scope>NUCLEOTIDE SEQUENCE [LARGE SCALE GENOMIC DNA]</scope>
    <source>
        <strain evidence="9 10">DSM 9705</strain>
    </source>
</reference>
<evidence type="ECO:0000256" key="6">
    <source>
        <dbReference type="ARBA" id="ARBA00032162"/>
    </source>
</evidence>
<dbReference type="Pfam" id="PF00293">
    <property type="entry name" value="NUDIX"/>
    <property type="match status" value="1"/>
</dbReference>
<evidence type="ECO:0000313" key="10">
    <source>
        <dbReference type="Proteomes" id="UP000184139"/>
    </source>
</evidence>
<dbReference type="OrthoDB" id="9806150at2"/>
<name>A0A1M5X4V6_9BACT</name>
<dbReference type="CDD" id="cd03424">
    <property type="entry name" value="NUDIX_ADPRase_Nudt5_UGPPase_Nudt14"/>
    <property type="match status" value="1"/>
</dbReference>